<gene>
    <name evidence="2" type="ORF">CF165_13135</name>
</gene>
<dbReference type="EMBL" id="NMUL01000010">
    <property type="protein sequence ID" value="OXM68449.1"/>
    <property type="molecule type" value="Genomic_DNA"/>
</dbReference>
<dbReference type="GO" id="GO:0008757">
    <property type="term" value="F:S-adenosylmethionine-dependent methyltransferase activity"/>
    <property type="evidence" value="ECO:0007669"/>
    <property type="project" value="InterPro"/>
</dbReference>
<evidence type="ECO:0000313" key="2">
    <source>
        <dbReference type="EMBL" id="OXM68449.1"/>
    </source>
</evidence>
<feature type="domain" description="Methyltransferase type 11" evidence="1">
    <location>
        <begin position="68"/>
        <end position="167"/>
    </location>
</feature>
<dbReference type="Pfam" id="PF08241">
    <property type="entry name" value="Methyltransf_11"/>
    <property type="match status" value="1"/>
</dbReference>
<dbReference type="Gene3D" id="3.40.50.150">
    <property type="entry name" value="Vaccinia Virus protein VP39"/>
    <property type="match status" value="1"/>
</dbReference>
<organism evidence="2 3">
    <name type="scientific">Amycolatopsis vastitatis</name>
    <dbReference type="NCBI Taxonomy" id="1905142"/>
    <lineage>
        <taxon>Bacteria</taxon>
        <taxon>Bacillati</taxon>
        <taxon>Actinomycetota</taxon>
        <taxon>Actinomycetes</taxon>
        <taxon>Pseudonocardiales</taxon>
        <taxon>Pseudonocardiaceae</taxon>
        <taxon>Amycolatopsis</taxon>
    </lineage>
</organism>
<comment type="caution">
    <text evidence="2">The sequence shown here is derived from an EMBL/GenBank/DDBJ whole genome shotgun (WGS) entry which is preliminary data.</text>
</comment>
<dbReference type="InterPro" id="IPR029063">
    <property type="entry name" value="SAM-dependent_MTases_sf"/>
</dbReference>
<dbReference type="SUPFAM" id="SSF53335">
    <property type="entry name" value="S-adenosyl-L-methionine-dependent methyltransferases"/>
    <property type="match status" value="1"/>
</dbReference>
<dbReference type="RefSeq" id="WP_093947771.1">
    <property type="nucleotide sequence ID" value="NZ_NMUL01000010.1"/>
</dbReference>
<keyword evidence="3" id="KW-1185">Reference proteome</keyword>
<sequence>MTTAAEHVRSWEALYDELYTGSLTADPDTRFAGWTSSYTGEPIPLAEMREWRDATVRRIGALNPRRVLEIGVGSGLVLTELAGRCDTYWGVDASGAAIDWLEDTLDDDIADRVVLRQGAAHELGDLPELFFDTVILNSVVQYFPGLGYLREVLDGVFRLLAPGGAVFVGDVRNARTQRCLLAAVAVAKGGDRATLERLLRLEKELLVDPGFFTGLPYGADVRLKNAGYHNELSRHRYDVILTEAPRPEHPVARRLAWGVDVTGTTELAGHLVEAGGRGLAVTGIPNLRLTGELAVLAELESRPPPPPGTDPAETSALGARLGYRAVLTWSETDGCFDVLFTQESGVPQGAPTP</sequence>
<dbReference type="OrthoDB" id="2472181at2"/>
<name>A0A229TCJ3_9PSEU</name>
<dbReference type="AlphaFoldDB" id="A0A229TCJ3"/>
<dbReference type="Proteomes" id="UP000215199">
    <property type="component" value="Unassembled WGS sequence"/>
</dbReference>
<accession>A0A229TCJ3</accession>
<dbReference type="CDD" id="cd02440">
    <property type="entry name" value="AdoMet_MTases"/>
    <property type="match status" value="1"/>
</dbReference>
<evidence type="ECO:0000259" key="1">
    <source>
        <dbReference type="Pfam" id="PF08241"/>
    </source>
</evidence>
<evidence type="ECO:0000313" key="3">
    <source>
        <dbReference type="Proteomes" id="UP000215199"/>
    </source>
</evidence>
<reference evidence="3" key="1">
    <citation type="submission" date="2017-07" db="EMBL/GenBank/DDBJ databases">
        <title>Comparative genome mining reveals phylogenetic distribution patterns of secondary metabolites in Amycolatopsis.</title>
        <authorList>
            <person name="Adamek M."/>
            <person name="Alanjary M."/>
            <person name="Sales-Ortells H."/>
            <person name="Goodfellow M."/>
            <person name="Bull A.T."/>
            <person name="Kalinowski J."/>
            <person name="Ziemert N."/>
        </authorList>
    </citation>
    <scope>NUCLEOTIDE SEQUENCE [LARGE SCALE GENOMIC DNA]</scope>
    <source>
        <strain evidence="3">H5</strain>
    </source>
</reference>
<dbReference type="InterPro" id="IPR013216">
    <property type="entry name" value="Methyltransf_11"/>
</dbReference>
<proteinExistence type="predicted"/>
<protein>
    <recommendedName>
        <fullName evidence="1">Methyltransferase type 11 domain-containing protein</fullName>
    </recommendedName>
</protein>